<reference evidence="11 12" key="1">
    <citation type="submission" date="2018-04" db="EMBL/GenBank/DDBJ databases">
        <title>Polynucleobacter sp. UH21B genome.</title>
        <authorList>
            <person name="Hahn M.W."/>
        </authorList>
    </citation>
    <scope>NUCLEOTIDE SEQUENCE [LARGE SCALE GENOMIC DNA]</scope>
    <source>
        <strain evidence="11 12">MWH-UH21B</strain>
    </source>
</reference>
<dbReference type="RefSeq" id="WP_173956344.1">
    <property type="nucleotide sequence ID" value="NZ_CP028942.1"/>
</dbReference>
<feature type="transmembrane region" description="Helical" evidence="9">
    <location>
        <begin position="93"/>
        <end position="111"/>
    </location>
</feature>
<evidence type="ECO:0000256" key="9">
    <source>
        <dbReference type="HAMAP-Rule" id="MF_00161"/>
    </source>
</evidence>
<evidence type="ECO:0000256" key="3">
    <source>
        <dbReference type="ARBA" id="ARBA00022670"/>
    </source>
</evidence>
<feature type="transmembrane region" description="Helical" evidence="9">
    <location>
        <begin position="66"/>
        <end position="86"/>
    </location>
</feature>
<proteinExistence type="inferred from homology"/>
<comment type="catalytic activity">
    <reaction evidence="9">
        <text>Release of signal peptides from bacterial membrane prolipoproteins. Hydrolyzes -Xaa-Yaa-Zaa-|-(S,diacylglyceryl)Cys-, in which Xaa is hydrophobic (preferably Leu), and Yaa (Ala or Ser) and Zaa (Gly or Ala) have small, neutral side chains.</text>
        <dbReference type="EC" id="3.4.23.36"/>
    </reaction>
</comment>
<dbReference type="Proteomes" id="UP000503312">
    <property type="component" value="Chromosome"/>
</dbReference>
<accession>A0A6M9Q0Y0</accession>
<dbReference type="HAMAP" id="MF_00161">
    <property type="entry name" value="LspA"/>
    <property type="match status" value="1"/>
</dbReference>
<dbReference type="EMBL" id="CP028942">
    <property type="protein sequence ID" value="QKM65308.1"/>
    <property type="molecule type" value="Genomic_DNA"/>
</dbReference>
<evidence type="ECO:0000256" key="2">
    <source>
        <dbReference type="ARBA" id="ARBA00022475"/>
    </source>
</evidence>
<feature type="transmembrane region" description="Helical" evidence="9">
    <location>
        <begin position="6"/>
        <end position="29"/>
    </location>
</feature>
<organism evidence="11 12">
    <name type="scientific">Polynucleobacter tropicus</name>
    <dbReference type="NCBI Taxonomy" id="1743174"/>
    <lineage>
        <taxon>Bacteria</taxon>
        <taxon>Pseudomonadati</taxon>
        <taxon>Pseudomonadota</taxon>
        <taxon>Betaproteobacteria</taxon>
        <taxon>Burkholderiales</taxon>
        <taxon>Burkholderiaceae</taxon>
        <taxon>Polynucleobacter</taxon>
    </lineage>
</organism>
<keyword evidence="5 9" id="KW-0064">Aspartyl protease</keyword>
<evidence type="ECO:0000256" key="5">
    <source>
        <dbReference type="ARBA" id="ARBA00022750"/>
    </source>
</evidence>
<sequence length="165" mass="18498">MSQQNIPFLRCMAIAIITLLLDQASKWLALSQLQIGIPERVLPFFNWLLLLNPGAAFSFLAQSSGWQRWFFTVLGLLACIYIVYMLRKHQDERLLCIALSLILGGAAGNVLDRIMYGAVVDFIDLHYANWHWPAFNVADSAICIGAALIIISELRKSFGKSPQSQ</sequence>
<evidence type="ECO:0000256" key="4">
    <source>
        <dbReference type="ARBA" id="ARBA00022692"/>
    </source>
</evidence>
<evidence type="ECO:0000313" key="12">
    <source>
        <dbReference type="Proteomes" id="UP000503312"/>
    </source>
</evidence>
<dbReference type="EC" id="3.4.23.36" evidence="9"/>
<keyword evidence="3 9" id="KW-0645">Protease</keyword>
<dbReference type="KEGG" id="ptrp:DCO17_08720"/>
<gene>
    <name evidence="9" type="primary">lspA</name>
    <name evidence="11" type="ORF">DCO17_08720</name>
</gene>
<protein>
    <recommendedName>
        <fullName evidence="9">Lipoprotein signal peptidase</fullName>
        <ecNumber evidence="9">3.4.23.36</ecNumber>
    </recommendedName>
    <alternativeName>
        <fullName evidence="9">Prolipoprotein signal peptidase</fullName>
    </alternativeName>
    <alternativeName>
        <fullName evidence="9">Signal peptidase II</fullName>
        <shortName evidence="9">SPase II</shortName>
    </alternativeName>
</protein>
<keyword evidence="4 9" id="KW-0812">Transmembrane</keyword>
<dbReference type="GO" id="GO:0004190">
    <property type="term" value="F:aspartic-type endopeptidase activity"/>
    <property type="evidence" value="ECO:0007669"/>
    <property type="project" value="UniProtKB-UniRule"/>
</dbReference>
<dbReference type="PRINTS" id="PR00781">
    <property type="entry name" value="LIPOSIGPTASE"/>
</dbReference>
<name>A0A6M9Q0Y0_9BURK</name>
<dbReference type="InterPro" id="IPR001872">
    <property type="entry name" value="Peptidase_A8"/>
</dbReference>
<dbReference type="GO" id="GO:0005886">
    <property type="term" value="C:plasma membrane"/>
    <property type="evidence" value="ECO:0007669"/>
    <property type="project" value="UniProtKB-SubCell"/>
</dbReference>
<evidence type="ECO:0000313" key="11">
    <source>
        <dbReference type="EMBL" id="QKM65308.1"/>
    </source>
</evidence>
<evidence type="ECO:0000256" key="1">
    <source>
        <dbReference type="ARBA" id="ARBA00006139"/>
    </source>
</evidence>
<evidence type="ECO:0000256" key="10">
    <source>
        <dbReference type="RuleBase" id="RU004181"/>
    </source>
</evidence>
<comment type="function">
    <text evidence="9">This protein specifically catalyzes the removal of signal peptides from prolipoproteins.</text>
</comment>
<dbReference type="GO" id="GO:0006508">
    <property type="term" value="P:proteolysis"/>
    <property type="evidence" value="ECO:0007669"/>
    <property type="project" value="UniProtKB-KW"/>
</dbReference>
<keyword evidence="6 9" id="KW-0378">Hydrolase</keyword>
<comment type="pathway">
    <text evidence="9">Protein modification; lipoprotein biosynthesis (signal peptide cleavage).</text>
</comment>
<evidence type="ECO:0000256" key="7">
    <source>
        <dbReference type="ARBA" id="ARBA00022989"/>
    </source>
</evidence>
<dbReference type="AlphaFoldDB" id="A0A6M9Q0Y0"/>
<keyword evidence="8 9" id="KW-0472">Membrane</keyword>
<dbReference type="UniPathway" id="UPA00665"/>
<dbReference type="Pfam" id="PF01252">
    <property type="entry name" value="Peptidase_A8"/>
    <property type="match status" value="1"/>
</dbReference>
<dbReference type="PANTHER" id="PTHR33695:SF1">
    <property type="entry name" value="LIPOPROTEIN SIGNAL PEPTIDASE"/>
    <property type="match status" value="1"/>
</dbReference>
<dbReference type="PANTHER" id="PTHR33695">
    <property type="entry name" value="LIPOPROTEIN SIGNAL PEPTIDASE"/>
    <property type="match status" value="1"/>
</dbReference>
<feature type="active site" evidence="9">
    <location>
        <position position="139"/>
    </location>
</feature>
<feature type="transmembrane region" description="Helical" evidence="9">
    <location>
        <begin position="131"/>
        <end position="151"/>
    </location>
</feature>
<evidence type="ECO:0000256" key="6">
    <source>
        <dbReference type="ARBA" id="ARBA00022801"/>
    </source>
</evidence>
<keyword evidence="7 9" id="KW-1133">Transmembrane helix</keyword>
<keyword evidence="12" id="KW-1185">Reference proteome</keyword>
<comment type="similarity">
    <text evidence="1 9 10">Belongs to the peptidase A8 family.</text>
</comment>
<evidence type="ECO:0000256" key="8">
    <source>
        <dbReference type="ARBA" id="ARBA00023136"/>
    </source>
</evidence>
<comment type="subcellular location">
    <subcellularLocation>
        <location evidence="9">Cell membrane</location>
        <topology evidence="9">Multi-pass membrane protein</topology>
    </subcellularLocation>
</comment>
<dbReference type="NCBIfam" id="TIGR00077">
    <property type="entry name" value="lspA"/>
    <property type="match status" value="1"/>
</dbReference>
<feature type="active site" evidence="9">
    <location>
        <position position="121"/>
    </location>
</feature>
<keyword evidence="2 9" id="KW-1003">Cell membrane</keyword>